<organism evidence="1 2">
    <name type="scientific">Pluteus cervinus</name>
    <dbReference type="NCBI Taxonomy" id="181527"/>
    <lineage>
        <taxon>Eukaryota</taxon>
        <taxon>Fungi</taxon>
        <taxon>Dikarya</taxon>
        <taxon>Basidiomycota</taxon>
        <taxon>Agaricomycotina</taxon>
        <taxon>Agaricomycetes</taxon>
        <taxon>Agaricomycetidae</taxon>
        <taxon>Agaricales</taxon>
        <taxon>Pluteineae</taxon>
        <taxon>Pluteaceae</taxon>
        <taxon>Pluteus</taxon>
    </lineage>
</organism>
<keyword evidence="2" id="KW-1185">Reference proteome</keyword>
<evidence type="ECO:0000313" key="1">
    <source>
        <dbReference type="EMBL" id="TFK70818.1"/>
    </source>
</evidence>
<sequence length="282" mass="31545">MKPSRMLELASAQPLPLHPSLRSYIAQWTGMVKGIRVAPLVKNVSSSPKRTSFAGWLKPSSRSSGFRLPALDRPLDSTPNLPDKINLSSIPQGCPETEVITGKVEKRKGELIRRPAVLDGRNFAPGHRFSKLLFRAKFIPGEEEFFKLRLHDRNAKTECRLRLKIKVICTSTLSNLTSWGERRISHAYIIRKVVFEGDADLLLVVPPQWACVLSSLDGLVKTTQDLAELNSRPLLLLVMEKAERDECVEDLTGAMSNTYSTITFKTPNSTSFEQASSHYSIL</sequence>
<dbReference type="Proteomes" id="UP000308600">
    <property type="component" value="Unassembled WGS sequence"/>
</dbReference>
<accession>A0ACD3AYK3</accession>
<protein>
    <submittedName>
        <fullName evidence="1">Uncharacterized protein</fullName>
    </submittedName>
</protein>
<gene>
    <name evidence="1" type="ORF">BDN72DRAFT_856669</name>
</gene>
<evidence type="ECO:0000313" key="2">
    <source>
        <dbReference type="Proteomes" id="UP000308600"/>
    </source>
</evidence>
<dbReference type="EMBL" id="ML208307">
    <property type="protein sequence ID" value="TFK70818.1"/>
    <property type="molecule type" value="Genomic_DNA"/>
</dbReference>
<reference evidence="1 2" key="1">
    <citation type="journal article" date="2019" name="Nat. Ecol. Evol.">
        <title>Megaphylogeny resolves global patterns of mushroom evolution.</title>
        <authorList>
            <person name="Varga T."/>
            <person name="Krizsan K."/>
            <person name="Foldi C."/>
            <person name="Dima B."/>
            <person name="Sanchez-Garcia M."/>
            <person name="Sanchez-Ramirez S."/>
            <person name="Szollosi G.J."/>
            <person name="Szarkandi J.G."/>
            <person name="Papp V."/>
            <person name="Albert L."/>
            <person name="Andreopoulos W."/>
            <person name="Angelini C."/>
            <person name="Antonin V."/>
            <person name="Barry K.W."/>
            <person name="Bougher N.L."/>
            <person name="Buchanan P."/>
            <person name="Buyck B."/>
            <person name="Bense V."/>
            <person name="Catcheside P."/>
            <person name="Chovatia M."/>
            <person name="Cooper J."/>
            <person name="Damon W."/>
            <person name="Desjardin D."/>
            <person name="Finy P."/>
            <person name="Geml J."/>
            <person name="Haridas S."/>
            <person name="Hughes K."/>
            <person name="Justo A."/>
            <person name="Karasinski D."/>
            <person name="Kautmanova I."/>
            <person name="Kiss B."/>
            <person name="Kocsube S."/>
            <person name="Kotiranta H."/>
            <person name="LaButti K.M."/>
            <person name="Lechner B.E."/>
            <person name="Liimatainen K."/>
            <person name="Lipzen A."/>
            <person name="Lukacs Z."/>
            <person name="Mihaltcheva S."/>
            <person name="Morgado L.N."/>
            <person name="Niskanen T."/>
            <person name="Noordeloos M.E."/>
            <person name="Ohm R.A."/>
            <person name="Ortiz-Santana B."/>
            <person name="Ovrebo C."/>
            <person name="Racz N."/>
            <person name="Riley R."/>
            <person name="Savchenko A."/>
            <person name="Shiryaev A."/>
            <person name="Soop K."/>
            <person name="Spirin V."/>
            <person name="Szebenyi C."/>
            <person name="Tomsovsky M."/>
            <person name="Tulloss R.E."/>
            <person name="Uehling J."/>
            <person name="Grigoriev I.V."/>
            <person name="Vagvolgyi C."/>
            <person name="Papp T."/>
            <person name="Martin F.M."/>
            <person name="Miettinen O."/>
            <person name="Hibbett D.S."/>
            <person name="Nagy L.G."/>
        </authorList>
    </citation>
    <scope>NUCLEOTIDE SEQUENCE [LARGE SCALE GENOMIC DNA]</scope>
    <source>
        <strain evidence="1 2">NL-1719</strain>
    </source>
</reference>
<name>A0ACD3AYK3_9AGAR</name>
<proteinExistence type="predicted"/>